<dbReference type="EMBL" id="JAWWNJ010000005">
    <property type="protein sequence ID" value="KAK7055763.1"/>
    <property type="molecule type" value="Genomic_DNA"/>
</dbReference>
<reference evidence="1 2" key="1">
    <citation type="journal article" date="2024" name="J Genomics">
        <title>Draft genome sequencing and assembly of Favolaschia claudopus CIRM-BRFM 2984 isolated from oak limbs.</title>
        <authorList>
            <person name="Navarro D."/>
            <person name="Drula E."/>
            <person name="Chaduli D."/>
            <person name="Cazenave R."/>
            <person name="Ahrendt S."/>
            <person name="Wang J."/>
            <person name="Lipzen A."/>
            <person name="Daum C."/>
            <person name="Barry K."/>
            <person name="Grigoriev I.V."/>
            <person name="Favel A."/>
            <person name="Rosso M.N."/>
            <person name="Martin F."/>
        </authorList>
    </citation>
    <scope>NUCLEOTIDE SEQUENCE [LARGE SCALE GENOMIC DNA]</scope>
    <source>
        <strain evidence="1 2">CIRM-BRFM 2984</strain>
    </source>
</reference>
<keyword evidence="2" id="KW-1185">Reference proteome</keyword>
<dbReference type="AlphaFoldDB" id="A0AAW0DWB5"/>
<dbReference type="Proteomes" id="UP001362999">
    <property type="component" value="Unassembled WGS sequence"/>
</dbReference>
<sequence length="326" mass="35100">MIDLVLTFLRCSSVRRRRESLVPSVFVAVNHFPPPAPPAVPPSARGSHSTQGIIERTSIFIGIGIFPRTLAICPRSPPPTFPASSLNRLSIQRHFVLSVSGLWALSPFVGATGENGAGENEDSSPPLPRFDVVRAVPRRGCAWGDEGGGGGRQRACGVEQERLGWRMGRREAVVILDARDGPAGALTCVDAGGRAFGVADRGWMAAVTADDLRLLTSGIKVLVQRRRRGWRSRVGWCFVRRCGGSRRGDAADQSIRPCTSNPNVATPSFCPDHPASAPSMQRLYRRHSLPFPGLAVLIDSHPTLETSGRLSEISLRLGVSSSSGER</sequence>
<gene>
    <name evidence="1" type="ORF">R3P38DRAFT_3170431</name>
</gene>
<proteinExistence type="predicted"/>
<evidence type="ECO:0000313" key="1">
    <source>
        <dbReference type="EMBL" id="KAK7055763.1"/>
    </source>
</evidence>
<comment type="caution">
    <text evidence="1">The sequence shown here is derived from an EMBL/GenBank/DDBJ whole genome shotgun (WGS) entry which is preliminary data.</text>
</comment>
<accession>A0AAW0DWB5</accession>
<protein>
    <submittedName>
        <fullName evidence="1">Uncharacterized protein</fullName>
    </submittedName>
</protein>
<evidence type="ECO:0000313" key="2">
    <source>
        <dbReference type="Proteomes" id="UP001362999"/>
    </source>
</evidence>
<name>A0AAW0DWB5_9AGAR</name>
<organism evidence="1 2">
    <name type="scientific">Favolaschia claudopus</name>
    <dbReference type="NCBI Taxonomy" id="2862362"/>
    <lineage>
        <taxon>Eukaryota</taxon>
        <taxon>Fungi</taxon>
        <taxon>Dikarya</taxon>
        <taxon>Basidiomycota</taxon>
        <taxon>Agaricomycotina</taxon>
        <taxon>Agaricomycetes</taxon>
        <taxon>Agaricomycetidae</taxon>
        <taxon>Agaricales</taxon>
        <taxon>Marasmiineae</taxon>
        <taxon>Mycenaceae</taxon>
        <taxon>Favolaschia</taxon>
    </lineage>
</organism>